<feature type="region of interest" description="Disordered" evidence="1">
    <location>
        <begin position="309"/>
        <end position="364"/>
    </location>
</feature>
<keyword evidence="3" id="KW-1185">Reference proteome</keyword>
<reference evidence="2 3" key="1">
    <citation type="submission" date="2018-09" db="EMBL/GenBank/DDBJ databases">
        <title>YIM 75000 draft genome.</title>
        <authorList>
            <person name="Tang S."/>
            <person name="Feng Y."/>
        </authorList>
    </citation>
    <scope>NUCLEOTIDE SEQUENCE [LARGE SCALE GENOMIC DNA]</scope>
    <source>
        <strain evidence="2 3">YIM 75000</strain>
    </source>
</reference>
<dbReference type="RefSeq" id="WP_119951665.1">
    <property type="nucleotide sequence ID" value="NZ_QZEZ01000009.1"/>
</dbReference>
<dbReference type="InterPro" id="IPR027417">
    <property type="entry name" value="P-loop_NTPase"/>
</dbReference>
<sequence length="364" mass="41003">MQRRLPSRDALRRRVLGLLPARLPVEGVRRPAGAVLDRQRLRDGWVPEGLQQRISHGDEPRMLIVHVPKTGGTSLRAMIRDHVPREETFLSTGNHNWTDRSISSLKGYRLFSGHNFLEPLYLFPRDRWVTVLPVREPMAWWRSYYKYTRQEVVRRGLQHPMAEMTFGEWVDSVDDEDLSNPQTSWMFARMRIMFDGGLTPTGRIASTGASLKDRPRDVLDVLDRFLDRVTVLGTTDDLQALYLNTCHVMGWEPLHTESRRDNPTRTKADTTLTAEQRQRLRQANRIDRYLYERAAEASARLTAARLAGRPAGGAGRVGEAEHVDLRAGTAPLIDEEDDAAEAPDATGAAGVTDATDGSSTSRGA</sequence>
<dbReference type="EMBL" id="QZEZ01000009">
    <property type="protein sequence ID" value="RJK93479.1"/>
    <property type="molecule type" value="Genomic_DNA"/>
</dbReference>
<organism evidence="2 3">
    <name type="scientific">Vallicoccus soli</name>
    <dbReference type="NCBI Taxonomy" id="2339232"/>
    <lineage>
        <taxon>Bacteria</taxon>
        <taxon>Bacillati</taxon>
        <taxon>Actinomycetota</taxon>
        <taxon>Actinomycetes</taxon>
        <taxon>Motilibacterales</taxon>
        <taxon>Vallicoccaceae</taxon>
        <taxon>Vallicoccus</taxon>
    </lineage>
</organism>
<evidence type="ECO:0000256" key="1">
    <source>
        <dbReference type="SAM" id="MobiDB-lite"/>
    </source>
</evidence>
<evidence type="ECO:0000313" key="3">
    <source>
        <dbReference type="Proteomes" id="UP000265614"/>
    </source>
</evidence>
<dbReference type="SUPFAM" id="SSF52540">
    <property type="entry name" value="P-loop containing nucleoside triphosphate hydrolases"/>
    <property type="match status" value="1"/>
</dbReference>
<proteinExistence type="predicted"/>
<dbReference type="Proteomes" id="UP000265614">
    <property type="component" value="Unassembled WGS sequence"/>
</dbReference>
<dbReference type="AlphaFoldDB" id="A0A3A3ZEN8"/>
<accession>A0A3A3ZEN8</accession>
<evidence type="ECO:0008006" key="4">
    <source>
        <dbReference type="Google" id="ProtNLM"/>
    </source>
</evidence>
<gene>
    <name evidence="2" type="ORF">D5H78_16835</name>
</gene>
<comment type="caution">
    <text evidence="2">The sequence shown here is derived from an EMBL/GenBank/DDBJ whole genome shotgun (WGS) entry which is preliminary data.</text>
</comment>
<name>A0A3A3ZEN8_9ACTN</name>
<feature type="compositionally biased region" description="Low complexity" evidence="1">
    <location>
        <begin position="342"/>
        <end position="357"/>
    </location>
</feature>
<dbReference type="OrthoDB" id="288532at2"/>
<evidence type="ECO:0000313" key="2">
    <source>
        <dbReference type="EMBL" id="RJK93479.1"/>
    </source>
</evidence>
<dbReference type="Gene3D" id="3.40.50.300">
    <property type="entry name" value="P-loop containing nucleotide triphosphate hydrolases"/>
    <property type="match status" value="1"/>
</dbReference>
<protein>
    <recommendedName>
        <fullName evidence="4">Sulfotransferase family protein</fullName>
    </recommendedName>
</protein>